<dbReference type="InterPro" id="IPR050082">
    <property type="entry name" value="RNA_methyltr_RlmE"/>
</dbReference>
<feature type="binding site" evidence="11">
    <location>
        <position position="90"/>
    </location>
    <ligand>
        <name>S-adenosyl-L-methionine</name>
        <dbReference type="ChEBI" id="CHEBI:59789"/>
    </ligand>
</feature>
<evidence type="ECO:0000256" key="8">
    <source>
        <dbReference type="ARBA" id="ARBA00041995"/>
    </source>
</evidence>
<evidence type="ECO:0000256" key="12">
    <source>
        <dbReference type="PIRSR" id="PIRSR005461-1"/>
    </source>
</evidence>
<reference evidence="14 15" key="1">
    <citation type="submission" date="2019-02" db="EMBL/GenBank/DDBJ databases">
        <authorList>
            <person name="Fomenkov A."/>
            <person name="Dubinina G."/>
            <person name="Grabovich M."/>
            <person name="Vincze T."/>
            <person name="Roberts R.J."/>
        </authorList>
    </citation>
    <scope>NUCLEOTIDE SEQUENCE [LARGE SCALE GENOMIC DNA]</scope>
    <source>
        <strain evidence="14 15">P</strain>
    </source>
</reference>
<dbReference type="KEGG" id="sper:EW093_08670"/>
<dbReference type="Proteomes" id="UP000323824">
    <property type="component" value="Chromosome"/>
</dbReference>
<evidence type="ECO:0000259" key="13">
    <source>
        <dbReference type="Pfam" id="PF01728"/>
    </source>
</evidence>
<dbReference type="AlphaFoldDB" id="A0A5C1Q9F6"/>
<keyword evidence="1 11" id="KW-0698">rRNA processing</keyword>
<evidence type="ECO:0000256" key="11">
    <source>
        <dbReference type="HAMAP-Rule" id="MF_01547"/>
    </source>
</evidence>
<keyword evidence="4 11" id="KW-0949">S-adenosyl-L-methionine</keyword>
<name>A0A5C1Q9F6_9SPIO</name>
<evidence type="ECO:0000313" key="14">
    <source>
        <dbReference type="EMBL" id="QEN04773.1"/>
    </source>
</evidence>
<dbReference type="EC" id="2.1.1.166" evidence="6 11"/>
<dbReference type="GO" id="GO:0005737">
    <property type="term" value="C:cytoplasm"/>
    <property type="evidence" value="ECO:0007669"/>
    <property type="project" value="UniProtKB-SubCell"/>
</dbReference>
<gene>
    <name evidence="11" type="primary">rlmE</name>
    <name evidence="11" type="synonym">ftsJ</name>
    <name evidence="11" type="synonym">rrmJ</name>
    <name evidence="14" type="ORF">EW093_08670</name>
</gene>
<comment type="function">
    <text evidence="5 11">Specifically methylates the uridine in position 2552 of 23S rRNA at the 2'-O position of the ribose in the fully assembled 50S ribosomal subunit.</text>
</comment>
<dbReference type="PIRSF" id="PIRSF005461">
    <property type="entry name" value="23S_rRNA_mtase"/>
    <property type="match status" value="1"/>
</dbReference>
<keyword evidence="2 11" id="KW-0489">Methyltransferase</keyword>
<evidence type="ECO:0000256" key="9">
    <source>
        <dbReference type="ARBA" id="ARBA00042745"/>
    </source>
</evidence>
<dbReference type="HAMAP" id="MF_01547">
    <property type="entry name" value="RNA_methyltr_E"/>
    <property type="match status" value="1"/>
</dbReference>
<evidence type="ECO:0000256" key="2">
    <source>
        <dbReference type="ARBA" id="ARBA00022603"/>
    </source>
</evidence>
<sequence>MGRRDKLDHYSLKAQKEGYPARSVYKLEEIQNKFKILKPGQKIIDVGAAPGSWTMYALKITQGKGLVVGADLKPLNLKKTYPNLFFMQGDVFKEETVNFLCEKGPFDVVLSDAAPSTTGNRLTDTSRSYDLVLEILNLADNILKPGGSAVFKIFQGEDSKLILDRMKLLFNDVKTFKPKSVRSESFETYFIGLNKK</sequence>
<feature type="binding site" evidence="11">
    <location>
        <position position="51"/>
    </location>
    <ligand>
        <name>S-adenosyl-L-methionine</name>
        <dbReference type="ChEBI" id="CHEBI:59789"/>
    </ligand>
</feature>
<feature type="binding site" evidence="11">
    <location>
        <position position="53"/>
    </location>
    <ligand>
        <name>S-adenosyl-L-methionine</name>
        <dbReference type="ChEBI" id="CHEBI:59789"/>
    </ligand>
</feature>
<dbReference type="GO" id="GO:0008650">
    <property type="term" value="F:rRNA (uridine-2'-O-)-methyltransferase activity"/>
    <property type="evidence" value="ECO:0007669"/>
    <property type="project" value="UniProtKB-UniRule"/>
</dbReference>
<evidence type="ECO:0000256" key="7">
    <source>
        <dbReference type="ARBA" id="ARBA00041129"/>
    </source>
</evidence>
<dbReference type="InterPro" id="IPR015507">
    <property type="entry name" value="rRNA-MeTfrase_E"/>
</dbReference>
<feature type="binding site" evidence="11">
    <location>
        <position position="112"/>
    </location>
    <ligand>
        <name>S-adenosyl-L-methionine</name>
        <dbReference type="ChEBI" id="CHEBI:59789"/>
    </ligand>
</feature>
<accession>A0A5C1Q9F6</accession>
<dbReference type="CDD" id="cd02440">
    <property type="entry name" value="AdoMet_MTases"/>
    <property type="match status" value="1"/>
</dbReference>
<evidence type="ECO:0000256" key="1">
    <source>
        <dbReference type="ARBA" id="ARBA00022552"/>
    </source>
</evidence>
<evidence type="ECO:0000256" key="10">
    <source>
        <dbReference type="ARBA" id="ARBA00048970"/>
    </source>
</evidence>
<evidence type="ECO:0000313" key="15">
    <source>
        <dbReference type="Proteomes" id="UP000323824"/>
    </source>
</evidence>
<dbReference type="InterPro" id="IPR002877">
    <property type="entry name" value="RNA_MeTrfase_FtsJ_dom"/>
</dbReference>
<keyword evidence="15" id="KW-1185">Reference proteome</keyword>
<evidence type="ECO:0000256" key="6">
    <source>
        <dbReference type="ARBA" id="ARBA00038861"/>
    </source>
</evidence>
<dbReference type="PANTHER" id="PTHR10920:SF18">
    <property type="entry name" value="RRNA METHYLTRANSFERASE 2, MITOCHONDRIAL"/>
    <property type="match status" value="1"/>
</dbReference>
<dbReference type="RefSeq" id="WP_149568013.1">
    <property type="nucleotide sequence ID" value="NZ_CP035807.1"/>
</dbReference>
<evidence type="ECO:0000256" key="5">
    <source>
        <dbReference type="ARBA" id="ARBA00037569"/>
    </source>
</evidence>
<keyword evidence="3 11" id="KW-0808">Transferase</keyword>
<keyword evidence="11" id="KW-0963">Cytoplasm</keyword>
<protein>
    <recommendedName>
        <fullName evidence="7 11">Ribosomal RNA large subunit methyltransferase E</fullName>
        <ecNumber evidence="6 11">2.1.1.166</ecNumber>
    </recommendedName>
    <alternativeName>
        <fullName evidence="9 11">23S rRNA Um2552 methyltransferase</fullName>
    </alternativeName>
    <alternativeName>
        <fullName evidence="8 11">rRNA (uridine-2'-O-)-methyltransferase</fullName>
    </alternativeName>
</protein>
<evidence type="ECO:0000256" key="3">
    <source>
        <dbReference type="ARBA" id="ARBA00022679"/>
    </source>
</evidence>
<dbReference type="SUPFAM" id="SSF53335">
    <property type="entry name" value="S-adenosyl-L-methionine-dependent methyltransferases"/>
    <property type="match status" value="1"/>
</dbReference>
<evidence type="ECO:0000256" key="4">
    <source>
        <dbReference type="ARBA" id="ARBA00022691"/>
    </source>
</evidence>
<dbReference type="OrthoDB" id="154490at2"/>
<reference evidence="14 15" key="2">
    <citation type="submission" date="2019-09" db="EMBL/GenBank/DDBJ databases">
        <title>Complete Genome Sequence and Methylome Analysis of free living Spirochaetas.</title>
        <authorList>
            <person name="Leshcheva N."/>
            <person name="Mikheeva N."/>
        </authorList>
    </citation>
    <scope>NUCLEOTIDE SEQUENCE [LARGE SCALE GENOMIC DNA]</scope>
    <source>
        <strain evidence="14 15">P</strain>
    </source>
</reference>
<comment type="catalytic activity">
    <reaction evidence="10 11">
        <text>uridine(2552) in 23S rRNA + S-adenosyl-L-methionine = 2'-O-methyluridine(2552) in 23S rRNA + S-adenosyl-L-homocysteine + H(+)</text>
        <dbReference type="Rhea" id="RHEA:42720"/>
        <dbReference type="Rhea" id="RHEA-COMP:10202"/>
        <dbReference type="Rhea" id="RHEA-COMP:10203"/>
        <dbReference type="ChEBI" id="CHEBI:15378"/>
        <dbReference type="ChEBI" id="CHEBI:57856"/>
        <dbReference type="ChEBI" id="CHEBI:59789"/>
        <dbReference type="ChEBI" id="CHEBI:65315"/>
        <dbReference type="ChEBI" id="CHEBI:74478"/>
        <dbReference type="EC" id="2.1.1.166"/>
    </reaction>
</comment>
<feature type="domain" description="Ribosomal RNA methyltransferase FtsJ" evidence="13">
    <location>
        <begin position="19"/>
        <end position="195"/>
    </location>
</feature>
<proteinExistence type="inferred from homology"/>
<dbReference type="InterPro" id="IPR029063">
    <property type="entry name" value="SAM-dependent_MTases_sf"/>
</dbReference>
<dbReference type="Gene3D" id="3.40.50.150">
    <property type="entry name" value="Vaccinia Virus protein VP39"/>
    <property type="match status" value="1"/>
</dbReference>
<dbReference type="Pfam" id="PF01728">
    <property type="entry name" value="FtsJ"/>
    <property type="match status" value="1"/>
</dbReference>
<dbReference type="EMBL" id="CP035807">
    <property type="protein sequence ID" value="QEN04773.1"/>
    <property type="molecule type" value="Genomic_DNA"/>
</dbReference>
<comment type="subcellular location">
    <subcellularLocation>
        <location evidence="11">Cytoplasm</location>
    </subcellularLocation>
</comment>
<organism evidence="14 15">
    <name type="scientific">Thiospirochaeta perfilievii</name>
    <dbReference type="NCBI Taxonomy" id="252967"/>
    <lineage>
        <taxon>Bacteria</taxon>
        <taxon>Pseudomonadati</taxon>
        <taxon>Spirochaetota</taxon>
        <taxon>Spirochaetia</taxon>
        <taxon>Spirochaetales</taxon>
        <taxon>Spirochaetaceae</taxon>
        <taxon>Thiospirochaeta</taxon>
    </lineage>
</organism>
<feature type="active site" description="Proton acceptor" evidence="11 12">
    <location>
        <position position="152"/>
    </location>
</feature>
<feature type="binding site" evidence="11">
    <location>
        <position position="71"/>
    </location>
    <ligand>
        <name>S-adenosyl-L-methionine</name>
        <dbReference type="ChEBI" id="CHEBI:59789"/>
    </ligand>
</feature>
<dbReference type="PANTHER" id="PTHR10920">
    <property type="entry name" value="RIBOSOMAL RNA METHYLTRANSFERASE"/>
    <property type="match status" value="1"/>
</dbReference>
<comment type="similarity">
    <text evidence="11">Belongs to the class I-like SAM-binding methyltransferase superfamily. RNA methyltransferase RlmE family.</text>
</comment>